<evidence type="ECO:0000256" key="1">
    <source>
        <dbReference type="SAM" id="MobiDB-lite"/>
    </source>
</evidence>
<feature type="region of interest" description="Disordered" evidence="1">
    <location>
        <begin position="251"/>
        <end position="278"/>
    </location>
</feature>
<feature type="compositionally biased region" description="Basic and acidic residues" evidence="1">
    <location>
        <begin position="895"/>
        <end position="926"/>
    </location>
</feature>
<dbReference type="Proteomes" id="UP000015241">
    <property type="component" value="Unassembled WGS sequence"/>
</dbReference>
<reference evidence="2 3" key="1">
    <citation type="journal article" date="2012" name="Science">
        <title>The Paleozoic origin of enzymatic lignin decomposition reconstructed from 31 fungal genomes.</title>
        <authorList>
            <person name="Floudas D."/>
            <person name="Binder M."/>
            <person name="Riley R."/>
            <person name="Barry K."/>
            <person name="Blanchette R.A."/>
            <person name="Henrissat B."/>
            <person name="Martinez A.T."/>
            <person name="Otillar R."/>
            <person name="Spatafora J.W."/>
            <person name="Yadav J.S."/>
            <person name="Aerts A."/>
            <person name="Benoit I."/>
            <person name="Boyd A."/>
            <person name="Carlson A."/>
            <person name="Copeland A."/>
            <person name="Coutinho P.M."/>
            <person name="de Vries R.P."/>
            <person name="Ferreira P."/>
            <person name="Findley K."/>
            <person name="Foster B."/>
            <person name="Gaskell J."/>
            <person name="Glotzer D."/>
            <person name="Gorecki P."/>
            <person name="Heitman J."/>
            <person name="Hesse C."/>
            <person name="Hori C."/>
            <person name="Igarashi K."/>
            <person name="Jurgens J.A."/>
            <person name="Kallen N."/>
            <person name="Kersten P."/>
            <person name="Kohler A."/>
            <person name="Kuees U."/>
            <person name="Kumar T.K.A."/>
            <person name="Kuo A."/>
            <person name="LaButti K."/>
            <person name="Larrondo L.F."/>
            <person name="Lindquist E."/>
            <person name="Ling A."/>
            <person name="Lombard V."/>
            <person name="Lucas S."/>
            <person name="Lundell T."/>
            <person name="Martin R."/>
            <person name="McLaughlin D.J."/>
            <person name="Morgenstern I."/>
            <person name="Morin E."/>
            <person name="Murat C."/>
            <person name="Nagy L.G."/>
            <person name="Nolan M."/>
            <person name="Ohm R.A."/>
            <person name="Patyshakuliyeva A."/>
            <person name="Rokas A."/>
            <person name="Ruiz-Duenas F.J."/>
            <person name="Sabat G."/>
            <person name="Salamov A."/>
            <person name="Samejima M."/>
            <person name="Schmutz J."/>
            <person name="Slot J.C."/>
            <person name="St John F."/>
            <person name="Stenlid J."/>
            <person name="Sun H."/>
            <person name="Sun S."/>
            <person name="Syed K."/>
            <person name="Tsang A."/>
            <person name="Wiebenga A."/>
            <person name="Young D."/>
            <person name="Pisabarro A."/>
            <person name="Eastwood D.C."/>
            <person name="Martin F."/>
            <person name="Cullen D."/>
            <person name="Grigoriev I.V."/>
            <person name="Hibbett D.S."/>
        </authorList>
    </citation>
    <scope>NUCLEOTIDE SEQUENCE</scope>
    <source>
        <strain evidence="3">FP-58527</strain>
    </source>
</reference>
<name>S8FA63_FOMSC</name>
<dbReference type="EMBL" id="KE504164">
    <property type="protein sequence ID" value="EPS98510.1"/>
    <property type="molecule type" value="Genomic_DNA"/>
</dbReference>
<feature type="compositionally biased region" description="Basic and acidic residues" evidence="1">
    <location>
        <begin position="763"/>
        <end position="791"/>
    </location>
</feature>
<protein>
    <submittedName>
        <fullName evidence="2">Uncharacterized protein</fullName>
    </submittedName>
</protein>
<dbReference type="AlphaFoldDB" id="S8FA63"/>
<feature type="region of interest" description="Disordered" evidence="1">
    <location>
        <begin position="189"/>
        <end position="217"/>
    </location>
</feature>
<feature type="compositionally biased region" description="Polar residues" evidence="1">
    <location>
        <begin position="432"/>
        <end position="452"/>
    </location>
</feature>
<feature type="compositionally biased region" description="Basic and acidic residues" evidence="1">
    <location>
        <begin position="484"/>
        <end position="501"/>
    </location>
</feature>
<dbReference type="OrthoDB" id="2801546at2759"/>
<feature type="compositionally biased region" description="Basic and acidic residues" evidence="1">
    <location>
        <begin position="647"/>
        <end position="707"/>
    </location>
</feature>
<feature type="compositionally biased region" description="Basic and acidic residues" evidence="1">
    <location>
        <begin position="552"/>
        <end position="635"/>
    </location>
</feature>
<feature type="compositionally biased region" description="Basic and acidic residues" evidence="1">
    <location>
        <begin position="808"/>
        <end position="823"/>
    </location>
</feature>
<feature type="compositionally biased region" description="Basic and acidic residues" evidence="1">
    <location>
        <begin position="202"/>
        <end position="214"/>
    </location>
</feature>
<proteinExistence type="predicted"/>
<dbReference type="HOGENOM" id="CLU_306560_0_0_1"/>
<dbReference type="STRING" id="743788.S8FA63"/>
<feature type="compositionally biased region" description="Basic and acidic residues" evidence="1">
    <location>
        <begin position="714"/>
        <end position="757"/>
    </location>
</feature>
<feature type="compositionally biased region" description="Basic and acidic residues" evidence="1">
    <location>
        <begin position="833"/>
        <end position="886"/>
    </location>
</feature>
<feature type="region of interest" description="Disordered" evidence="1">
    <location>
        <begin position="410"/>
        <end position="926"/>
    </location>
</feature>
<feature type="compositionally biased region" description="Basic and acidic residues" evidence="1">
    <location>
        <begin position="453"/>
        <end position="467"/>
    </location>
</feature>
<evidence type="ECO:0000313" key="2">
    <source>
        <dbReference type="EMBL" id="EPS98510.1"/>
    </source>
</evidence>
<accession>S8FA63</accession>
<organism evidence="2 3">
    <name type="scientific">Fomitopsis schrenkii</name>
    <name type="common">Brown rot fungus</name>
    <dbReference type="NCBI Taxonomy" id="2126942"/>
    <lineage>
        <taxon>Eukaryota</taxon>
        <taxon>Fungi</taxon>
        <taxon>Dikarya</taxon>
        <taxon>Basidiomycota</taxon>
        <taxon>Agaricomycotina</taxon>
        <taxon>Agaricomycetes</taxon>
        <taxon>Polyporales</taxon>
        <taxon>Fomitopsis</taxon>
    </lineage>
</organism>
<dbReference type="eggNOG" id="ENOG502RCSZ">
    <property type="taxonomic scope" value="Eukaryota"/>
</dbReference>
<dbReference type="InParanoid" id="S8FA63"/>
<sequence length="958" mass="109494">MATFLQGPSDRDGAFFQDAQFEPDQTWKNDLRRRISEGLQHLVDEARKDYATRCIQKPSNDYDHATNENVKQTYEVTMTRIRRTAQEQFDAEMEHERQLRKLAAGVPLDEGWSETLLREQQGILNAMRRTTKTQDRVPSRLAFGGSTNAAAGPSRVGLEGYAAGDGSSSARYDSASAAYDDTARYSRWTRSMQPAQPQPEWPVRRDGEPPRGDADPLSALERWMPRWGEPSGPPPNVLKNPSKLGRVHFPVGDLENGSQTPRRAGKQIATAPEDDGPGPDDLRAFLANAELQLAMGDDAQRAQQQPFPQQIPVHFAHVPHLYDRAQSVTPKPTVRPVPRMASKLSNEVEGAAHGQAPPAPQEVTRTDSYLFAIMQTTSRASASTPHPPAAGGVQVVDPRTFTVDDDARSFQSPYQAPFGLPDFRPPPPLGASHQSASQTSLQSLWQSAGSRTDLTHSAEQKSPKSDEMVVIASDEGDSDWEASGFDKDELERMIETERNNLHSETSTVVPELFQPAAPPPEEPAAEDAPVPGAFSEEPEELKTKAKGGKAKKKEEARRKEEDARRKVEEARRKEQEARVKEEEARRKEEEARRKEEERRRMEAERRRVEEEKRRVEEAKHKEEEAKRKKEAEATKSKPMTAQARRAAAAEEKKKAEAQRKLEAERRRLEEAKLAEEEQRAEEERLRAEEQKRRDAEALEQRLGKDKLAAFIKQQEARNKAEMLRKPEDKQRAVEEERARQRELEKKRLEEQQRKQDEAALAERIGKEKLEAFMKQQEEVQRRMEGRPRTDSLSRTSSAEPVKPSIPAAKDHKDAPKKASEPQQRKRTVTFAEEDPKDREARLAAVEDMHRRREDELRAREDELRRREDELRRRESEAHVREGEDRKRKPGAPQTKADELRVKERQLARHAEENQKKEQELRRREDALHRRAEDILSKMKAQQEEFRRECLMMGMPLSK</sequence>
<gene>
    <name evidence="2" type="ORF">FOMPIDRAFT_155450</name>
</gene>
<keyword evidence="3" id="KW-1185">Reference proteome</keyword>
<evidence type="ECO:0000313" key="3">
    <source>
        <dbReference type="Proteomes" id="UP000015241"/>
    </source>
</evidence>